<dbReference type="EMBL" id="FUXC01000004">
    <property type="protein sequence ID" value="SJZ67739.1"/>
    <property type="molecule type" value="Genomic_DNA"/>
</dbReference>
<protein>
    <submittedName>
        <fullName evidence="2">Uncharacterized protein</fullName>
    </submittedName>
</protein>
<keyword evidence="1" id="KW-1133">Transmembrane helix</keyword>
<keyword evidence="3" id="KW-1185">Reference proteome</keyword>
<feature type="transmembrane region" description="Helical" evidence="1">
    <location>
        <begin position="28"/>
        <end position="54"/>
    </location>
</feature>
<accession>A0A1T4ML26</accession>
<dbReference type="GeneID" id="303367166"/>
<keyword evidence="1" id="KW-0812">Transmembrane</keyword>
<dbReference type="RefSeq" id="WP_078930660.1">
    <property type="nucleotide sequence ID" value="NZ_CAMCOW010000003.1"/>
</dbReference>
<reference evidence="2 3" key="1">
    <citation type="submission" date="2017-02" db="EMBL/GenBank/DDBJ databases">
        <authorList>
            <person name="Peterson S.W."/>
        </authorList>
    </citation>
    <scope>NUCLEOTIDE SEQUENCE [LARGE SCALE GENOMIC DNA]</scope>
    <source>
        <strain evidence="2 3">ATCC BAA-909</strain>
    </source>
</reference>
<name>A0A1T4ML26_9SPIR</name>
<proteinExistence type="predicted"/>
<evidence type="ECO:0000256" key="1">
    <source>
        <dbReference type="SAM" id="Phobius"/>
    </source>
</evidence>
<keyword evidence="1" id="KW-0472">Membrane</keyword>
<evidence type="ECO:0000313" key="2">
    <source>
        <dbReference type="EMBL" id="SJZ67739.1"/>
    </source>
</evidence>
<sequence length="80" mass="8620">MTAIIFGLLLISFFVCAALPQGLGWGDFIISALKGVGPLVAVLAGVAAFFIGFADIQDKKEARREEKEAFEEAKKSEEND</sequence>
<evidence type="ECO:0000313" key="3">
    <source>
        <dbReference type="Proteomes" id="UP000190395"/>
    </source>
</evidence>
<dbReference type="AlphaFoldDB" id="A0A1T4ML26"/>
<dbReference type="STRING" id="225004.SAMN02745152_00911"/>
<gene>
    <name evidence="2" type="ORF">SAMN02745152_00911</name>
</gene>
<organism evidence="2 3">
    <name type="scientific">Treponema berlinense</name>
    <dbReference type="NCBI Taxonomy" id="225004"/>
    <lineage>
        <taxon>Bacteria</taxon>
        <taxon>Pseudomonadati</taxon>
        <taxon>Spirochaetota</taxon>
        <taxon>Spirochaetia</taxon>
        <taxon>Spirochaetales</taxon>
        <taxon>Treponemataceae</taxon>
        <taxon>Treponema</taxon>
    </lineage>
</organism>
<dbReference type="OrthoDB" id="363302at2"/>
<dbReference type="Proteomes" id="UP000190395">
    <property type="component" value="Unassembled WGS sequence"/>
</dbReference>